<evidence type="ECO:0000313" key="2">
    <source>
        <dbReference type="EMBL" id="KAF6172573.1"/>
    </source>
</evidence>
<dbReference type="PANTHER" id="PTHR31133">
    <property type="entry name" value="MEMBRANE PROTEIN"/>
    <property type="match status" value="1"/>
</dbReference>
<feature type="transmembrane region" description="Helical" evidence="1">
    <location>
        <begin position="44"/>
        <end position="71"/>
    </location>
</feature>
<organism evidence="2 3">
    <name type="scientific">Kingdonia uniflora</name>
    <dbReference type="NCBI Taxonomy" id="39325"/>
    <lineage>
        <taxon>Eukaryota</taxon>
        <taxon>Viridiplantae</taxon>
        <taxon>Streptophyta</taxon>
        <taxon>Embryophyta</taxon>
        <taxon>Tracheophyta</taxon>
        <taxon>Spermatophyta</taxon>
        <taxon>Magnoliopsida</taxon>
        <taxon>Ranunculales</taxon>
        <taxon>Circaeasteraceae</taxon>
        <taxon>Kingdonia</taxon>
    </lineage>
</organism>
<sequence length="221" mass="24663">MELPDGVLCKILYILVLSQVFTVVFALLYVVGFIKAILFCPFVLIVIGFGNFIFIIGLCPLHLFWTAYCIAKSKKFGPFMKCGLIITLPIPIALWTVVEVVGTLGMIIWYGFAWPVMETFKAISRPGIKNKLHGCLLAGTWSSLTGACTVVRDFGDFSFHSYFSVMDEWLEAKEDKKPLELKVKGLADSSPQSSDPEMLISKLLTSLEFQKVMFLSLNLLA</sequence>
<gene>
    <name evidence="2" type="ORF">GIB67_007086</name>
</gene>
<comment type="caution">
    <text evidence="2">The sequence shown here is derived from an EMBL/GenBank/DDBJ whole genome shotgun (WGS) entry which is preliminary data.</text>
</comment>
<reference evidence="2 3" key="1">
    <citation type="journal article" date="2020" name="IScience">
        <title>Genome Sequencing of the Endangered Kingdonia uniflora (Circaeasteraceae, Ranunculales) Reveals Potential Mechanisms of Evolutionary Specialization.</title>
        <authorList>
            <person name="Sun Y."/>
            <person name="Deng T."/>
            <person name="Zhang A."/>
            <person name="Moore M.J."/>
            <person name="Landis J.B."/>
            <person name="Lin N."/>
            <person name="Zhang H."/>
            <person name="Zhang X."/>
            <person name="Huang J."/>
            <person name="Zhang X."/>
            <person name="Sun H."/>
            <person name="Wang H."/>
        </authorList>
    </citation>
    <scope>NUCLEOTIDE SEQUENCE [LARGE SCALE GENOMIC DNA]</scope>
    <source>
        <strain evidence="2">TB1705</strain>
        <tissue evidence="2">Leaf</tissue>
    </source>
</reference>
<dbReference type="InterPro" id="IPR040229">
    <property type="entry name" value="At3g27390-like"/>
</dbReference>
<keyword evidence="3" id="KW-1185">Reference proteome</keyword>
<feature type="transmembrane region" description="Helical" evidence="1">
    <location>
        <begin position="83"/>
        <end position="112"/>
    </location>
</feature>
<dbReference type="PANTHER" id="PTHR31133:SF9">
    <property type="entry name" value="TRANSMEMBRANE PROTEIN"/>
    <property type="match status" value="1"/>
</dbReference>
<evidence type="ECO:0000256" key="1">
    <source>
        <dbReference type="SAM" id="Phobius"/>
    </source>
</evidence>
<keyword evidence="1" id="KW-0812">Transmembrane</keyword>
<dbReference type="Proteomes" id="UP000541444">
    <property type="component" value="Unassembled WGS sequence"/>
</dbReference>
<keyword evidence="1" id="KW-0472">Membrane</keyword>
<dbReference type="AlphaFoldDB" id="A0A7J7NZQ0"/>
<dbReference type="OrthoDB" id="783774at2759"/>
<keyword evidence="1" id="KW-1133">Transmembrane helix</keyword>
<protein>
    <submittedName>
        <fullName evidence="2">Uncharacterized protein</fullName>
    </submittedName>
</protein>
<proteinExistence type="predicted"/>
<accession>A0A7J7NZQ0</accession>
<evidence type="ECO:0000313" key="3">
    <source>
        <dbReference type="Proteomes" id="UP000541444"/>
    </source>
</evidence>
<dbReference type="EMBL" id="JACGCM010000427">
    <property type="protein sequence ID" value="KAF6172573.1"/>
    <property type="molecule type" value="Genomic_DNA"/>
</dbReference>
<feature type="transmembrane region" description="Helical" evidence="1">
    <location>
        <begin position="12"/>
        <end position="38"/>
    </location>
</feature>
<name>A0A7J7NZQ0_9MAGN</name>